<evidence type="ECO:0000313" key="2">
    <source>
        <dbReference type="EMBL" id="GAA3236616.1"/>
    </source>
</evidence>
<dbReference type="SUPFAM" id="SSF53474">
    <property type="entry name" value="alpha/beta-Hydrolases"/>
    <property type="match status" value="1"/>
</dbReference>
<keyword evidence="3" id="KW-1185">Reference proteome</keyword>
<evidence type="ECO:0008006" key="4">
    <source>
        <dbReference type="Google" id="ProtNLM"/>
    </source>
</evidence>
<feature type="signal peptide" evidence="1">
    <location>
        <begin position="1"/>
        <end position="37"/>
    </location>
</feature>
<feature type="chain" id="PRO_5046886297" description="Alpha/beta hydrolase family protein" evidence="1">
    <location>
        <begin position="38"/>
        <end position="478"/>
    </location>
</feature>
<dbReference type="Gene3D" id="3.40.50.1820">
    <property type="entry name" value="alpha/beta hydrolase"/>
    <property type="match status" value="1"/>
</dbReference>
<gene>
    <name evidence="2" type="ORF">GCM10010468_70920</name>
</gene>
<keyword evidence="1" id="KW-0732">Signal</keyword>
<dbReference type="InterPro" id="IPR029058">
    <property type="entry name" value="AB_hydrolase_fold"/>
</dbReference>
<protein>
    <recommendedName>
        <fullName evidence="4">Alpha/beta hydrolase family protein</fullName>
    </recommendedName>
</protein>
<organism evidence="2 3">
    <name type="scientific">Actinocorallia longicatena</name>
    <dbReference type="NCBI Taxonomy" id="111803"/>
    <lineage>
        <taxon>Bacteria</taxon>
        <taxon>Bacillati</taxon>
        <taxon>Actinomycetota</taxon>
        <taxon>Actinomycetes</taxon>
        <taxon>Streptosporangiales</taxon>
        <taxon>Thermomonosporaceae</taxon>
        <taxon>Actinocorallia</taxon>
    </lineage>
</organism>
<proteinExistence type="predicted"/>
<accession>A0ABP6QKV2</accession>
<evidence type="ECO:0000313" key="3">
    <source>
        <dbReference type="Proteomes" id="UP001501237"/>
    </source>
</evidence>
<dbReference type="EMBL" id="BAAAUV010000031">
    <property type="protein sequence ID" value="GAA3236616.1"/>
    <property type="molecule type" value="Genomic_DNA"/>
</dbReference>
<name>A0ABP6QKV2_9ACTN</name>
<reference evidence="3" key="1">
    <citation type="journal article" date="2019" name="Int. J. Syst. Evol. Microbiol.">
        <title>The Global Catalogue of Microorganisms (GCM) 10K type strain sequencing project: providing services to taxonomists for standard genome sequencing and annotation.</title>
        <authorList>
            <consortium name="The Broad Institute Genomics Platform"/>
            <consortium name="The Broad Institute Genome Sequencing Center for Infectious Disease"/>
            <person name="Wu L."/>
            <person name="Ma J."/>
        </authorList>
    </citation>
    <scope>NUCLEOTIDE SEQUENCE [LARGE SCALE GENOMIC DNA]</scope>
    <source>
        <strain evidence="3">JCM 9377</strain>
    </source>
</reference>
<dbReference type="Proteomes" id="UP001501237">
    <property type="component" value="Unassembled WGS sequence"/>
</dbReference>
<evidence type="ECO:0000256" key="1">
    <source>
        <dbReference type="SAM" id="SignalP"/>
    </source>
</evidence>
<sequence>MDHLTVRGYFPQMRRLLLAPFLSLGVIASVLSAPAVAAAPPVPGSAEYQKRDETNQADAWGRTVGQLTDPLYLMAALARLGPVTFTTWMEQASRPNRPAITLQTLLPPAAMGDPLRADWAGRRGQSAEVAFKNRYGALLRGTVYAPLPGARDPYTGERLEGPFPSVVITPGSIQGMRPMYTWLAQDLAERGYVVLTFDVQGQGQSETFPHIGDLLLPSCGTGPKPPNEAGDCPGVPSQQAANFVYGTSDAIDFFYATPSSPVREAFNPLWKLVDRSPDPHPATPGRTTRLALAGHSLGAMAISHLQGVDDRVQTIIALDKLSSGSEAWPVRPVVPALGLQADYSFFPEAHEQAPDPARELNRGYRAWRTADVDAAVFVQRAATHLDYTDFPILLPASRNGGKVASAYAQAWLAKYLKHDPSADALLTGSSFRYFESGRWRELTVQRNLSFYFCSAYHFALASGSGTAHSDDVTNVGCG</sequence>
<comment type="caution">
    <text evidence="2">The sequence shown here is derived from an EMBL/GenBank/DDBJ whole genome shotgun (WGS) entry which is preliminary data.</text>
</comment>